<name>A0ACC2J657_9PEZI</name>
<sequence length="459" mass="52020">MSSADPAHRAAFFASCSSSTKHHWSALVEEDSQFAPSLTPLFIGIAYAASKEEVVVSMAFHDHTYLVDYTIEHLPLTRGGPQKKNLIAEFVIDAARQYEHENNVKFIGAAMPKRLVELSPRLCSRLWLDLDVVPLVISYRPEKDRFWIARNVDEQADSMARKCVMGDSAFRANMATLEDHRGLCNEATWAAMVHYATILKENETKIAFFSSTPQGGGVALMRHALPKPRPGVFRSTKDMHNILQGVNKPGKRLTQDEKDAITDWITHNARTYWLSPGGPLRPVEEGGAHIIVVDDPQMPALIPLIKKLTPDRPVIYRSHIQIRSDLIEEKDSPQKDAWEFLWEAIRLSDLFISHPIPEFVPREIPRHMVAYMPATTDWLDGLNKPISKWASSYYLNLYNRECASHQITQLLYPKRDYIVQIARFDPAKGIPTVLNAYAEFRKRAEKAGIDAQDTPQLVV</sequence>
<evidence type="ECO:0000313" key="1">
    <source>
        <dbReference type="EMBL" id="KAJ8122890.1"/>
    </source>
</evidence>
<accession>A0ACC2J657</accession>
<protein>
    <submittedName>
        <fullName evidence="1">Uncharacterized protein</fullName>
    </submittedName>
</protein>
<comment type="caution">
    <text evidence="1">The sequence shown here is derived from an EMBL/GenBank/DDBJ whole genome shotgun (WGS) entry which is preliminary data.</text>
</comment>
<organism evidence="1 2">
    <name type="scientific">Nemania bipapillata</name>
    <dbReference type="NCBI Taxonomy" id="110536"/>
    <lineage>
        <taxon>Eukaryota</taxon>
        <taxon>Fungi</taxon>
        <taxon>Dikarya</taxon>
        <taxon>Ascomycota</taxon>
        <taxon>Pezizomycotina</taxon>
        <taxon>Sordariomycetes</taxon>
        <taxon>Xylariomycetidae</taxon>
        <taxon>Xylariales</taxon>
        <taxon>Xylariaceae</taxon>
        <taxon>Nemania</taxon>
    </lineage>
</organism>
<proteinExistence type="predicted"/>
<dbReference type="Proteomes" id="UP001153334">
    <property type="component" value="Unassembled WGS sequence"/>
</dbReference>
<keyword evidence="2" id="KW-1185">Reference proteome</keyword>
<dbReference type="EMBL" id="JAPESX010000158">
    <property type="protein sequence ID" value="KAJ8122890.1"/>
    <property type="molecule type" value="Genomic_DNA"/>
</dbReference>
<evidence type="ECO:0000313" key="2">
    <source>
        <dbReference type="Proteomes" id="UP001153334"/>
    </source>
</evidence>
<gene>
    <name evidence="1" type="ORF">ONZ43_g1027</name>
</gene>
<reference evidence="1" key="1">
    <citation type="submission" date="2022-11" db="EMBL/GenBank/DDBJ databases">
        <title>Genome Sequence of Nemania bipapillata.</title>
        <authorList>
            <person name="Buettner E."/>
        </authorList>
    </citation>
    <scope>NUCLEOTIDE SEQUENCE</scope>
    <source>
        <strain evidence="1">CP14</strain>
    </source>
</reference>